<evidence type="ECO:0000313" key="3">
    <source>
        <dbReference type="Proteomes" id="UP000800097"/>
    </source>
</evidence>
<dbReference type="Gene3D" id="1.10.630.10">
    <property type="entry name" value="Cytochrome P450"/>
    <property type="match status" value="1"/>
</dbReference>
<dbReference type="GeneID" id="54549941"/>
<evidence type="ECO:0000313" key="2">
    <source>
        <dbReference type="EMBL" id="KAF2279506.1"/>
    </source>
</evidence>
<dbReference type="Pfam" id="PF00067">
    <property type="entry name" value="p450"/>
    <property type="match status" value="1"/>
</dbReference>
<keyword evidence="1" id="KW-0349">Heme</keyword>
<dbReference type="Proteomes" id="UP000800097">
    <property type="component" value="Unassembled WGS sequence"/>
</dbReference>
<dbReference type="InterPro" id="IPR050121">
    <property type="entry name" value="Cytochrome_P450_monoxygenase"/>
</dbReference>
<keyword evidence="3" id="KW-1185">Reference proteome</keyword>
<protein>
    <submittedName>
        <fullName evidence="2">Cytochrome P450</fullName>
    </submittedName>
</protein>
<proteinExistence type="predicted"/>
<reference evidence="2" key="1">
    <citation type="journal article" date="2020" name="Stud. Mycol.">
        <title>101 Dothideomycetes genomes: a test case for predicting lifestyles and emergence of pathogens.</title>
        <authorList>
            <person name="Haridas S."/>
            <person name="Albert R."/>
            <person name="Binder M."/>
            <person name="Bloem J."/>
            <person name="Labutti K."/>
            <person name="Salamov A."/>
            <person name="Andreopoulos B."/>
            <person name="Baker S."/>
            <person name="Barry K."/>
            <person name="Bills G."/>
            <person name="Bluhm B."/>
            <person name="Cannon C."/>
            <person name="Castanera R."/>
            <person name="Culley D."/>
            <person name="Daum C."/>
            <person name="Ezra D."/>
            <person name="Gonzalez J."/>
            <person name="Henrissat B."/>
            <person name="Kuo A."/>
            <person name="Liang C."/>
            <person name="Lipzen A."/>
            <person name="Lutzoni F."/>
            <person name="Magnuson J."/>
            <person name="Mondo S."/>
            <person name="Nolan M."/>
            <person name="Ohm R."/>
            <person name="Pangilinan J."/>
            <person name="Park H.-J."/>
            <person name="Ramirez L."/>
            <person name="Alfaro M."/>
            <person name="Sun H."/>
            <person name="Tritt A."/>
            <person name="Yoshinaga Y."/>
            <person name="Zwiers L.-H."/>
            <person name="Turgeon B."/>
            <person name="Goodwin S."/>
            <person name="Spatafora J."/>
            <person name="Crous P."/>
            <person name="Grigoriev I."/>
        </authorList>
    </citation>
    <scope>NUCLEOTIDE SEQUENCE</scope>
    <source>
        <strain evidence="2">CBS 379.55</strain>
    </source>
</reference>
<dbReference type="CDD" id="cd11070">
    <property type="entry name" value="CYP56-like"/>
    <property type="match status" value="1"/>
</dbReference>
<evidence type="ECO:0000256" key="1">
    <source>
        <dbReference type="PIRSR" id="PIRSR602401-1"/>
    </source>
</evidence>
<dbReference type="PRINTS" id="PR00385">
    <property type="entry name" value="P450"/>
</dbReference>
<dbReference type="AlphaFoldDB" id="A0A6A6JUT2"/>
<organism evidence="2 3">
    <name type="scientific">Westerdykella ornata</name>
    <dbReference type="NCBI Taxonomy" id="318751"/>
    <lineage>
        <taxon>Eukaryota</taxon>
        <taxon>Fungi</taxon>
        <taxon>Dikarya</taxon>
        <taxon>Ascomycota</taxon>
        <taxon>Pezizomycotina</taxon>
        <taxon>Dothideomycetes</taxon>
        <taxon>Pleosporomycetidae</taxon>
        <taxon>Pleosporales</taxon>
        <taxon>Sporormiaceae</taxon>
        <taxon>Westerdykella</taxon>
    </lineage>
</organism>
<dbReference type="SUPFAM" id="SSF48264">
    <property type="entry name" value="Cytochrome P450"/>
    <property type="match status" value="1"/>
</dbReference>
<dbReference type="OrthoDB" id="1470350at2759"/>
<dbReference type="PRINTS" id="PR00463">
    <property type="entry name" value="EP450I"/>
</dbReference>
<dbReference type="InterPro" id="IPR002401">
    <property type="entry name" value="Cyt_P450_E_grp-I"/>
</dbReference>
<dbReference type="GO" id="GO:0016705">
    <property type="term" value="F:oxidoreductase activity, acting on paired donors, with incorporation or reduction of molecular oxygen"/>
    <property type="evidence" value="ECO:0007669"/>
    <property type="project" value="InterPro"/>
</dbReference>
<dbReference type="PANTHER" id="PTHR24305">
    <property type="entry name" value="CYTOCHROME P450"/>
    <property type="match status" value="1"/>
</dbReference>
<dbReference type="GO" id="GO:0005506">
    <property type="term" value="F:iron ion binding"/>
    <property type="evidence" value="ECO:0007669"/>
    <property type="project" value="InterPro"/>
</dbReference>
<keyword evidence="1" id="KW-0408">Iron</keyword>
<dbReference type="InterPro" id="IPR001128">
    <property type="entry name" value="Cyt_P450"/>
</dbReference>
<keyword evidence="1" id="KW-0479">Metal-binding</keyword>
<name>A0A6A6JUT2_WESOR</name>
<sequence length="552" mass="63372">MLLSLLGLVVLFYVLWTLHDLFRNYRIARTIAFPIEILPVDFLNVPFQVLEPHIWPILDFLRIPLPRQLRYLRRGWHYKAKANFHHELGPSYALVTPRQVYVHTCDAEAIHYVFSHRKEFPRTPEQYEVLAVYGPSLSTAQPEDWARHRKAVAPSFMNETIMRNVWEESIRQVRQMIDIWINDGVSSVERDTRTLSLNVLAAIGFRQSFDFRSTSEESMEPDGKFSYRDALKIVLDNVILIMLIPRKHLRYSWLPASLQRIGKAAADFGVHMQEMVNKELAKLNSGDKGSGTLVTSFVQAIDAHQKDKSKGISVDELLGNLFIINFAGHDTTANTLAFAMLLLAAYPEVQDWVGEEMMRETGHLADDELDYSIFAKLLRCRAVMYETLRLYPPVMSLPKQTLKPQILHTSNGPVRIPPDVSINSQVLAVQTHPKYWPDEPLKWKPTRWIIPKKPAGEGKLPAEDFFTPATDTYFPWSDGPQNCPGLKFSQVEFVAVLLYLLRKHRIHGIKNPNESDLELQKRILSVVEDCTAVMLLKMRDPDRVKVGLRPVS</sequence>
<comment type="cofactor">
    <cofactor evidence="1">
        <name>heme</name>
        <dbReference type="ChEBI" id="CHEBI:30413"/>
    </cofactor>
</comment>
<dbReference type="PANTHER" id="PTHR24305:SF223">
    <property type="entry name" value="CYTOCHROME P450-DIT2"/>
    <property type="match status" value="1"/>
</dbReference>
<dbReference type="GO" id="GO:0020037">
    <property type="term" value="F:heme binding"/>
    <property type="evidence" value="ECO:0007669"/>
    <property type="project" value="InterPro"/>
</dbReference>
<gene>
    <name evidence="2" type="ORF">EI97DRAFT_412581</name>
</gene>
<dbReference type="EMBL" id="ML986486">
    <property type="protein sequence ID" value="KAF2279506.1"/>
    <property type="molecule type" value="Genomic_DNA"/>
</dbReference>
<dbReference type="RefSeq" id="XP_033657045.1">
    <property type="nucleotide sequence ID" value="XM_033796766.1"/>
</dbReference>
<dbReference type="InterPro" id="IPR036396">
    <property type="entry name" value="Cyt_P450_sf"/>
</dbReference>
<accession>A0A6A6JUT2</accession>
<feature type="binding site" description="axial binding residue" evidence="1">
    <location>
        <position position="483"/>
    </location>
    <ligand>
        <name>heme</name>
        <dbReference type="ChEBI" id="CHEBI:30413"/>
    </ligand>
    <ligandPart>
        <name>Fe</name>
        <dbReference type="ChEBI" id="CHEBI:18248"/>
    </ligandPart>
</feature>
<dbReference type="GO" id="GO:0004497">
    <property type="term" value="F:monooxygenase activity"/>
    <property type="evidence" value="ECO:0007669"/>
    <property type="project" value="InterPro"/>
</dbReference>